<evidence type="ECO:0000313" key="1">
    <source>
        <dbReference type="EMBL" id="CAD8214190.1"/>
    </source>
</evidence>
<comment type="caution">
    <text evidence="1">The sequence shown here is derived from an EMBL/GenBank/DDBJ whole genome shotgun (WGS) entry which is preliminary data.</text>
</comment>
<gene>
    <name evidence="1" type="ORF">POCTA_138.1.T1710023</name>
</gene>
<dbReference type="AlphaFoldDB" id="A0A8S1YK16"/>
<dbReference type="EMBL" id="CAJJDP010000174">
    <property type="protein sequence ID" value="CAD8214190.1"/>
    <property type="molecule type" value="Genomic_DNA"/>
</dbReference>
<keyword evidence="2" id="KW-1185">Reference proteome</keyword>
<proteinExistence type="predicted"/>
<dbReference type="Proteomes" id="UP000683925">
    <property type="component" value="Unassembled WGS sequence"/>
</dbReference>
<evidence type="ECO:0000313" key="2">
    <source>
        <dbReference type="Proteomes" id="UP000683925"/>
    </source>
</evidence>
<accession>A0A8S1YK16</accession>
<protein>
    <submittedName>
        <fullName evidence="1">Uncharacterized protein</fullName>
    </submittedName>
</protein>
<sequence>MSQFRKEIQFLGYIESIFTTLIKRGIYFSEMNSAAVISQYFLNDGLGNVLDQQNIRQFNCLKRFQDQFCLKNWKNDETSSNKQQELKMINYQRKWLIIYFAQ</sequence>
<organism evidence="1 2">
    <name type="scientific">Paramecium octaurelia</name>
    <dbReference type="NCBI Taxonomy" id="43137"/>
    <lineage>
        <taxon>Eukaryota</taxon>
        <taxon>Sar</taxon>
        <taxon>Alveolata</taxon>
        <taxon>Ciliophora</taxon>
        <taxon>Intramacronucleata</taxon>
        <taxon>Oligohymenophorea</taxon>
        <taxon>Peniculida</taxon>
        <taxon>Parameciidae</taxon>
        <taxon>Paramecium</taxon>
    </lineage>
</organism>
<reference evidence="1" key="1">
    <citation type="submission" date="2021-01" db="EMBL/GenBank/DDBJ databases">
        <authorList>
            <consortium name="Genoscope - CEA"/>
            <person name="William W."/>
        </authorList>
    </citation>
    <scope>NUCLEOTIDE SEQUENCE</scope>
</reference>
<name>A0A8S1YK16_PAROT</name>